<dbReference type="RefSeq" id="WP_150175607.1">
    <property type="nucleotide sequence ID" value="NZ_CP029193.1"/>
</dbReference>
<dbReference type="AlphaFoldDB" id="A0A5P2BG35"/>
<dbReference type="Pfam" id="PF08722">
    <property type="entry name" value="Tn7_TnsA-like_N"/>
    <property type="match status" value="1"/>
</dbReference>
<organism evidence="2 3">
    <name type="scientific">Streptomyces venezuelae</name>
    <dbReference type="NCBI Taxonomy" id="54571"/>
    <lineage>
        <taxon>Bacteria</taxon>
        <taxon>Bacillati</taxon>
        <taxon>Actinomycetota</taxon>
        <taxon>Actinomycetes</taxon>
        <taxon>Kitasatosporales</taxon>
        <taxon>Streptomycetaceae</taxon>
        <taxon>Streptomyces</taxon>
    </lineage>
</organism>
<dbReference type="Proteomes" id="UP000323046">
    <property type="component" value="Chromosome"/>
</dbReference>
<reference evidence="2 3" key="1">
    <citation type="submission" date="2018-05" db="EMBL/GenBank/DDBJ databases">
        <title>Streptomyces venezuelae.</title>
        <authorList>
            <person name="Kim W."/>
            <person name="Lee N."/>
            <person name="Cho B.-K."/>
        </authorList>
    </citation>
    <scope>NUCLEOTIDE SEQUENCE [LARGE SCALE GENOMIC DNA]</scope>
    <source>
        <strain evidence="2 3">ATCC 14583</strain>
    </source>
</reference>
<proteinExistence type="predicted"/>
<dbReference type="InterPro" id="IPR014833">
    <property type="entry name" value="TnsA_N"/>
</dbReference>
<dbReference type="OrthoDB" id="3403133at2"/>
<dbReference type="NCBIfam" id="NF033179">
    <property type="entry name" value="TnsA_like_Actin"/>
    <property type="match status" value="1"/>
</dbReference>
<accession>A0A5P2BG35</accession>
<dbReference type="InterPro" id="IPR048000">
    <property type="entry name" value="TnsA-like"/>
</dbReference>
<dbReference type="EMBL" id="CP029193">
    <property type="protein sequence ID" value="QES27319.1"/>
    <property type="molecule type" value="Genomic_DNA"/>
</dbReference>
<gene>
    <name evidence="2" type="ORF">DEJ47_13395</name>
</gene>
<keyword evidence="3" id="KW-1185">Reference proteome</keyword>
<evidence type="ECO:0000259" key="1">
    <source>
        <dbReference type="Pfam" id="PF08722"/>
    </source>
</evidence>
<evidence type="ECO:0000313" key="2">
    <source>
        <dbReference type="EMBL" id="QES27319.1"/>
    </source>
</evidence>
<protein>
    <submittedName>
        <fullName evidence="2">Transposase</fullName>
    </submittedName>
</protein>
<evidence type="ECO:0000313" key="3">
    <source>
        <dbReference type="Proteomes" id="UP000323046"/>
    </source>
</evidence>
<feature type="domain" description="TnsA endonuclease N-terminal" evidence="1">
    <location>
        <begin position="91"/>
        <end position="165"/>
    </location>
</feature>
<name>A0A5P2BG35_STRVZ</name>
<sequence length="252" mass="28021">MHALEVLEGGSAGPPTAGFEVAYVAPDGSESRRLLADAWAVRFEHVAPVRTFTSYRGQRNLPGLWWSATAGGHIGYESWLERDHVMLLDFDPAVVGISSQPFWLFWSSAKGKPVSHAPDYFARRDDGSAVVIDCRPAERRRARDWAKFEATKTACDQVGWEFRLLGAPDPVLVRNVRWLAGYRHPRHRVEPVASWLLETFVEPMPLMDGVLAVGEPVAVLPVLFHLLWSHELAADAPVPLHADSLVSLGMVR</sequence>